<evidence type="ECO:0000256" key="4">
    <source>
        <dbReference type="ARBA" id="ARBA00022692"/>
    </source>
</evidence>
<evidence type="ECO:0000256" key="11">
    <source>
        <dbReference type="ARBA" id="ARBA00023180"/>
    </source>
</evidence>
<evidence type="ECO:0000313" key="18">
    <source>
        <dbReference type="Proteomes" id="UP000694403"/>
    </source>
</evidence>
<dbReference type="PROSITE" id="PS51450">
    <property type="entry name" value="LRR"/>
    <property type="match status" value="1"/>
</dbReference>
<evidence type="ECO:0000256" key="14">
    <source>
        <dbReference type="SAM" id="Phobius"/>
    </source>
</evidence>
<feature type="chain" id="PRO_5044679964" description="Ig-like domain-containing protein" evidence="15">
    <location>
        <begin position="38"/>
        <end position="507"/>
    </location>
</feature>
<evidence type="ECO:0000313" key="17">
    <source>
        <dbReference type="Ensembl" id="ENSCSRP00000014674.1"/>
    </source>
</evidence>
<dbReference type="SMART" id="SM00369">
    <property type="entry name" value="LRR_TYP"/>
    <property type="match status" value="6"/>
</dbReference>
<keyword evidence="5 15" id="KW-0732">Signal</keyword>
<keyword evidence="9 14" id="KW-0472">Membrane</keyword>
<dbReference type="Gene3D" id="2.60.40.10">
    <property type="entry name" value="Immunoglobulins"/>
    <property type="match status" value="1"/>
</dbReference>
<dbReference type="SMART" id="SM00409">
    <property type="entry name" value="IG"/>
    <property type="match status" value="1"/>
</dbReference>
<evidence type="ECO:0000256" key="6">
    <source>
        <dbReference type="ARBA" id="ARBA00022737"/>
    </source>
</evidence>
<keyword evidence="6" id="KW-0677">Repeat</keyword>
<evidence type="ECO:0000256" key="13">
    <source>
        <dbReference type="SAM" id="MobiDB-lite"/>
    </source>
</evidence>
<dbReference type="SMART" id="SM00408">
    <property type="entry name" value="IGc2"/>
    <property type="match status" value="1"/>
</dbReference>
<dbReference type="SUPFAM" id="SSF48726">
    <property type="entry name" value="Immunoglobulin"/>
    <property type="match status" value="1"/>
</dbReference>
<dbReference type="Proteomes" id="UP000694403">
    <property type="component" value="Unplaced"/>
</dbReference>
<dbReference type="SUPFAM" id="SSF52058">
    <property type="entry name" value="L domain-like"/>
    <property type="match status" value="1"/>
</dbReference>
<dbReference type="InterPro" id="IPR003591">
    <property type="entry name" value="Leu-rich_rpt_typical-subtyp"/>
</dbReference>
<keyword evidence="10" id="KW-1015">Disulfide bond</keyword>
<dbReference type="GO" id="GO:0007420">
    <property type="term" value="P:brain development"/>
    <property type="evidence" value="ECO:0007669"/>
    <property type="project" value="TreeGrafter"/>
</dbReference>
<feature type="signal peptide" evidence="15">
    <location>
        <begin position="1"/>
        <end position="37"/>
    </location>
</feature>
<dbReference type="InterPro" id="IPR001611">
    <property type="entry name" value="Leu-rich_rpt"/>
</dbReference>
<dbReference type="InterPro" id="IPR013783">
    <property type="entry name" value="Ig-like_fold"/>
</dbReference>
<keyword evidence="12" id="KW-0393">Immunoglobulin domain</keyword>
<evidence type="ECO:0000256" key="8">
    <source>
        <dbReference type="ARBA" id="ARBA00022989"/>
    </source>
</evidence>
<dbReference type="Ensembl" id="ENSCSRT00000028724.1">
    <property type="protein sequence ID" value="ENSCSRP00000027592.1"/>
    <property type="gene ID" value="ENSCSRG00000020422.1"/>
</dbReference>
<evidence type="ECO:0000256" key="12">
    <source>
        <dbReference type="ARBA" id="ARBA00023319"/>
    </source>
</evidence>
<dbReference type="InterPro" id="IPR036179">
    <property type="entry name" value="Ig-like_dom_sf"/>
</dbReference>
<dbReference type="Pfam" id="PF13855">
    <property type="entry name" value="LRR_8"/>
    <property type="match status" value="1"/>
</dbReference>
<dbReference type="AlphaFoldDB" id="A0A8C3SIJ5"/>
<feature type="domain" description="Ig-like" evidence="16">
    <location>
        <begin position="268"/>
        <end position="361"/>
    </location>
</feature>
<evidence type="ECO:0000256" key="1">
    <source>
        <dbReference type="ARBA" id="ARBA00004251"/>
    </source>
</evidence>
<keyword evidence="3" id="KW-0433">Leucine-rich repeat</keyword>
<dbReference type="Ensembl" id="ENSCSRT00000015298.1">
    <property type="protein sequence ID" value="ENSCSRP00000014674.1"/>
    <property type="gene ID" value="ENSCSRG00000011239.1"/>
</dbReference>
<comment type="similarity">
    <text evidence="2">Belongs to the immunoglobulin superfamily. AMIGO family.</text>
</comment>
<dbReference type="InterPro" id="IPR003599">
    <property type="entry name" value="Ig_sub"/>
</dbReference>
<dbReference type="PROSITE" id="PS50835">
    <property type="entry name" value="IG_LIKE"/>
    <property type="match status" value="1"/>
</dbReference>
<keyword evidence="11" id="KW-0325">Glycoprotein</keyword>
<evidence type="ECO:0000256" key="7">
    <source>
        <dbReference type="ARBA" id="ARBA00022889"/>
    </source>
</evidence>
<dbReference type="Pfam" id="PF13927">
    <property type="entry name" value="Ig_3"/>
    <property type="match status" value="1"/>
</dbReference>
<evidence type="ECO:0000256" key="9">
    <source>
        <dbReference type="ARBA" id="ARBA00023136"/>
    </source>
</evidence>
<feature type="transmembrane region" description="Helical" evidence="14">
    <location>
        <begin position="391"/>
        <end position="411"/>
    </location>
</feature>
<dbReference type="SMART" id="SM00082">
    <property type="entry name" value="LRRCT"/>
    <property type="match status" value="1"/>
</dbReference>
<accession>A0A8C3SIJ5</accession>
<dbReference type="InterPro" id="IPR031283">
    <property type="entry name" value="AMIGO"/>
</dbReference>
<evidence type="ECO:0000256" key="2">
    <source>
        <dbReference type="ARBA" id="ARBA00005670"/>
    </source>
</evidence>
<evidence type="ECO:0000256" key="15">
    <source>
        <dbReference type="SAM" id="SignalP"/>
    </source>
</evidence>
<feature type="compositionally biased region" description="Polar residues" evidence="13">
    <location>
        <begin position="431"/>
        <end position="442"/>
    </location>
</feature>
<dbReference type="InterPro" id="IPR032675">
    <property type="entry name" value="LRR_dom_sf"/>
</dbReference>
<keyword evidence="4 14" id="KW-0812">Transmembrane</keyword>
<dbReference type="GO" id="GO:0007155">
    <property type="term" value="P:cell adhesion"/>
    <property type="evidence" value="ECO:0007669"/>
    <property type="project" value="UniProtKB-KW"/>
</dbReference>
<evidence type="ECO:0000256" key="5">
    <source>
        <dbReference type="ARBA" id="ARBA00022729"/>
    </source>
</evidence>
<evidence type="ECO:0000256" key="10">
    <source>
        <dbReference type="ARBA" id="ARBA00023157"/>
    </source>
</evidence>
<feature type="compositionally biased region" description="Polar residues" evidence="13">
    <location>
        <begin position="455"/>
        <end position="477"/>
    </location>
</feature>
<evidence type="ECO:0000256" key="3">
    <source>
        <dbReference type="ARBA" id="ARBA00022614"/>
    </source>
</evidence>
<feature type="compositionally biased region" description="Low complexity" evidence="13">
    <location>
        <begin position="493"/>
        <end position="507"/>
    </location>
</feature>
<keyword evidence="18" id="KW-1185">Reference proteome</keyword>
<evidence type="ECO:0000259" key="16">
    <source>
        <dbReference type="PROSITE" id="PS50835"/>
    </source>
</evidence>
<proteinExistence type="inferred from homology"/>
<name>A0A8C3SIJ5_CHESE</name>
<comment type="subcellular location">
    <subcellularLocation>
        <location evidence="1">Cell membrane</location>
        <topology evidence="1">Single-pass type I membrane protein</topology>
    </subcellularLocation>
</comment>
<organism evidence="17 18">
    <name type="scientific">Chelydra serpentina</name>
    <name type="common">Snapping turtle</name>
    <name type="synonym">Testudo serpentina</name>
    <dbReference type="NCBI Taxonomy" id="8475"/>
    <lineage>
        <taxon>Eukaryota</taxon>
        <taxon>Metazoa</taxon>
        <taxon>Chordata</taxon>
        <taxon>Craniata</taxon>
        <taxon>Vertebrata</taxon>
        <taxon>Euteleostomi</taxon>
        <taxon>Archelosauria</taxon>
        <taxon>Testudinata</taxon>
        <taxon>Testudines</taxon>
        <taxon>Cryptodira</taxon>
        <taxon>Durocryptodira</taxon>
        <taxon>Americhelydia</taxon>
        <taxon>Chelydroidea</taxon>
        <taxon>Chelydridae</taxon>
        <taxon>Chelydra</taxon>
    </lineage>
</organism>
<reference evidence="17" key="1">
    <citation type="submission" date="2025-05" db="UniProtKB">
        <authorList>
            <consortium name="Ensembl"/>
        </authorList>
    </citation>
    <scope>IDENTIFICATION</scope>
</reference>
<feature type="region of interest" description="Disordered" evidence="13">
    <location>
        <begin position="431"/>
        <end position="507"/>
    </location>
</feature>
<dbReference type="PANTHER" id="PTHR24368:SF1">
    <property type="entry name" value="AMPHOTERIN-INDUCED PROTEIN 1"/>
    <property type="match status" value="1"/>
</dbReference>
<dbReference type="InterPro" id="IPR003598">
    <property type="entry name" value="Ig_sub2"/>
</dbReference>
<dbReference type="Gene3D" id="3.80.10.10">
    <property type="entry name" value="Ribonuclease Inhibitor"/>
    <property type="match status" value="1"/>
</dbReference>
<dbReference type="InterPro" id="IPR007110">
    <property type="entry name" value="Ig-like_dom"/>
</dbReference>
<dbReference type="InterPro" id="IPR000483">
    <property type="entry name" value="Cys-rich_flank_reg_C"/>
</dbReference>
<keyword evidence="8 14" id="KW-1133">Transmembrane helix</keyword>
<dbReference type="GO" id="GO:0005886">
    <property type="term" value="C:plasma membrane"/>
    <property type="evidence" value="ECO:0007669"/>
    <property type="project" value="UniProtKB-SubCell"/>
</dbReference>
<sequence>RSLRPRRLPTRRGAVRGAACGRVWLLLPLLLPGCGLAREGGSVLSCPPKCVCASNIISCSKLALGLVPAKLPRFTAILDLSHNNLSRLRADWTPARLPHLHSLLLSHNALGFISTEAFCHVPHLRYLDLSSNSIKVLEEFLFSQLQELEVLLLYNNQIAQMDRSAFDDMARLQKLYLSQNHISRFPVELLKDRAKLPDLALLDLSANKIKDLPVAALKGLPAWMKNGLYLHSNPLSCDCGLYELFAHWHARQLSSVVDFREELVCSLPQAKRSISVFSLNSQDSLNCSEFKEHMLEAYLGDKVTIDCDTKVRGATTREWVAPNNRRFPEETANSTMRVLGNGSLQIRHVRVEDMGTYTCYAVSQAFNETLYVDVMVHNFTQPGPHDTLNTAYTTLVGCILSVILVLIYLYLTPCRCCCRGNEKLAAQPEDSINSSMLSTTPNHDPEAAGRKGSLSHLTASGPMQGQNGKVKPNSTPEQAARRAQKAHRKMSDPDSVSSVFSDTPIVV</sequence>
<dbReference type="FunFam" id="3.80.10.10:FF:000181">
    <property type="entry name" value="amphoterin-induced protein 1 isoform X1"/>
    <property type="match status" value="1"/>
</dbReference>
<dbReference type="PANTHER" id="PTHR24368">
    <property type="entry name" value="AMPHOTERIN-INDUCED PROTEIN"/>
    <property type="match status" value="1"/>
</dbReference>
<keyword evidence="7" id="KW-0130">Cell adhesion</keyword>
<protein>
    <recommendedName>
        <fullName evidence="16">Ig-like domain-containing protein</fullName>
    </recommendedName>
</protein>